<dbReference type="InterPro" id="IPR043129">
    <property type="entry name" value="ATPase_NBD"/>
</dbReference>
<dbReference type="EMBL" id="JBBKAM010000002">
    <property type="protein sequence ID" value="MEJ8641823.1"/>
    <property type="molecule type" value="Genomic_DNA"/>
</dbReference>
<dbReference type="PANTHER" id="PTHR14187">
    <property type="entry name" value="ALPHA KINASE/ELONGATION FACTOR 2 KINASE"/>
    <property type="match status" value="1"/>
</dbReference>
<reference evidence="1 2" key="1">
    <citation type="submission" date="2024-03" db="EMBL/GenBank/DDBJ databases">
        <title>Novel Streptomyces species of biotechnological and ecological value are a feature of Machair soil.</title>
        <authorList>
            <person name="Prole J.R."/>
            <person name="Goodfellow M."/>
            <person name="Allenby N."/>
            <person name="Ward A.C."/>
        </authorList>
    </citation>
    <scope>NUCLEOTIDE SEQUENCE [LARGE SCALE GENOMIC DNA]</scope>
    <source>
        <strain evidence="1 2">MS1.HAVA.3</strain>
    </source>
</reference>
<protein>
    <submittedName>
        <fullName evidence="1">Uncharacterized protein</fullName>
    </submittedName>
</protein>
<dbReference type="Gene3D" id="3.30.420.40">
    <property type="match status" value="1"/>
</dbReference>
<dbReference type="PANTHER" id="PTHR14187:SF5">
    <property type="entry name" value="HEAT SHOCK 70 KDA PROTEIN 12A"/>
    <property type="match status" value="1"/>
</dbReference>
<evidence type="ECO:0000313" key="1">
    <source>
        <dbReference type="EMBL" id="MEJ8641823.1"/>
    </source>
</evidence>
<accession>A0ABU8U1R9</accession>
<dbReference type="SUPFAM" id="SSF53067">
    <property type="entry name" value="Actin-like ATPase domain"/>
    <property type="match status" value="1"/>
</dbReference>
<organism evidence="1 2">
    <name type="scientific">Streptomyces caledonius</name>
    <dbReference type="NCBI Taxonomy" id="3134107"/>
    <lineage>
        <taxon>Bacteria</taxon>
        <taxon>Bacillati</taxon>
        <taxon>Actinomycetota</taxon>
        <taxon>Actinomycetes</taxon>
        <taxon>Kitasatosporales</taxon>
        <taxon>Streptomycetaceae</taxon>
        <taxon>Streptomyces</taxon>
    </lineage>
</organism>
<keyword evidence="2" id="KW-1185">Reference proteome</keyword>
<gene>
    <name evidence="1" type="ORF">WKI68_10810</name>
</gene>
<dbReference type="Proteomes" id="UP001382904">
    <property type="component" value="Unassembled WGS sequence"/>
</dbReference>
<proteinExistence type="predicted"/>
<sequence length="272" mass="30348">MKQRIIAAIDFGTHGTGYAWTTIEDRHKDAKKRAVHFRTRWQDLPTPYPKNLTALLLDGKGDLVAWGHEARRKWAMRSARGETDGYQYFSNFKMSLATGSEGNSDLSGGVLSPERSKELITHYLRNIYSLAVAEIEQSGHSAEEIRWCLTVPAIWGDYQKQLMREAAVSAGLPDDEHRMQLVIEPEAAAYHARVSGVRTVRASGRRASLMTKGSRFLVADCGGGTVDITAYRTDERNRLEEIGRDFGVSSVPSMSIKPSLKRFWSSASAPSR</sequence>
<comment type="caution">
    <text evidence="1">The sequence shown here is derived from an EMBL/GenBank/DDBJ whole genome shotgun (WGS) entry which is preliminary data.</text>
</comment>
<evidence type="ECO:0000313" key="2">
    <source>
        <dbReference type="Proteomes" id="UP001382904"/>
    </source>
</evidence>
<name>A0ABU8U1R9_9ACTN</name>